<protein>
    <submittedName>
        <fullName evidence="1">Uncharacterized protein</fullName>
    </submittedName>
</protein>
<evidence type="ECO:0000313" key="1">
    <source>
        <dbReference type="EMBL" id="EEG31305.1"/>
    </source>
</evidence>
<dbReference type="Proteomes" id="UP000003340">
    <property type="component" value="Unassembled WGS sequence"/>
</dbReference>
<accession>C0EB85</accession>
<proteinExistence type="predicted"/>
<evidence type="ECO:0000313" key="2">
    <source>
        <dbReference type="Proteomes" id="UP000003340"/>
    </source>
</evidence>
<keyword evidence="2" id="KW-1185">Reference proteome</keyword>
<gene>
    <name evidence="1" type="ORF">CLOSTMETH_01102</name>
</gene>
<comment type="caution">
    <text evidence="1">The sequence shown here is derived from an EMBL/GenBank/DDBJ whole genome shotgun (WGS) entry which is preliminary data.</text>
</comment>
<sequence length="180" mass="19730">MCREKRGLPFSEPKVKSDCEAGSLVDAALHPGASIHHLHDGKSLRCSAPGLPESRRPVQMAGIVCAGIPLLYRCRCPLAMNSMQLTPPWLESFCSAERVICPPLPVHLTVLDMRLSKICSSRVESPHTASFCTSVRSVIRWYSSTSSRWAQWRSVTVYSPGRGSIAFLVRENAGGIVPLN</sequence>
<dbReference type="AlphaFoldDB" id="C0EB85"/>
<name>C0EB85_9FIRM</name>
<reference evidence="1 2" key="2">
    <citation type="submission" date="2009-02" db="EMBL/GenBank/DDBJ databases">
        <title>Draft genome sequence of Clostridium methylpentosum (DSM 5476).</title>
        <authorList>
            <person name="Sudarsanam P."/>
            <person name="Ley R."/>
            <person name="Guruge J."/>
            <person name="Turnbaugh P.J."/>
            <person name="Mahowald M."/>
            <person name="Liep D."/>
            <person name="Gordon J."/>
        </authorList>
    </citation>
    <scope>NUCLEOTIDE SEQUENCE [LARGE SCALE GENOMIC DNA]</scope>
    <source>
        <strain evidence="1 2">DSM 5476</strain>
    </source>
</reference>
<reference evidence="1 2" key="1">
    <citation type="submission" date="2009-01" db="EMBL/GenBank/DDBJ databases">
        <authorList>
            <person name="Fulton L."/>
            <person name="Clifton S."/>
            <person name="Fulton B."/>
            <person name="Xu J."/>
            <person name="Minx P."/>
            <person name="Pepin K.H."/>
            <person name="Johnson M."/>
            <person name="Bhonagiri V."/>
            <person name="Nash W.E."/>
            <person name="Mardis E.R."/>
            <person name="Wilson R.K."/>
        </authorList>
    </citation>
    <scope>NUCLEOTIDE SEQUENCE [LARGE SCALE GENOMIC DNA]</scope>
    <source>
        <strain evidence="1 2">DSM 5476</strain>
    </source>
</reference>
<organism evidence="1 2">
    <name type="scientific">[Clostridium] methylpentosum DSM 5476</name>
    <dbReference type="NCBI Taxonomy" id="537013"/>
    <lineage>
        <taxon>Bacteria</taxon>
        <taxon>Bacillati</taxon>
        <taxon>Bacillota</taxon>
        <taxon>Clostridia</taxon>
        <taxon>Eubacteriales</taxon>
        <taxon>Oscillospiraceae</taxon>
        <taxon>Oscillospiraceae incertae sedis</taxon>
    </lineage>
</organism>
<dbReference type="HOGENOM" id="CLU_1493742_0_0_9"/>
<dbReference type="EMBL" id="ACEC01000040">
    <property type="protein sequence ID" value="EEG31305.1"/>
    <property type="molecule type" value="Genomic_DNA"/>
</dbReference>